<protein>
    <submittedName>
        <fullName evidence="1">Uncharacterized protein</fullName>
    </submittedName>
</protein>
<evidence type="ECO:0000313" key="2">
    <source>
        <dbReference type="Proteomes" id="UP000234439"/>
    </source>
</evidence>
<gene>
    <name evidence="1" type="ORF">B6I68_08020</name>
</gene>
<organism evidence="1 2">
    <name type="scientific">Klebsiella pneumoniae</name>
    <dbReference type="NCBI Taxonomy" id="573"/>
    <lineage>
        <taxon>Bacteria</taxon>
        <taxon>Pseudomonadati</taxon>
        <taxon>Pseudomonadota</taxon>
        <taxon>Gammaproteobacteria</taxon>
        <taxon>Enterobacterales</taxon>
        <taxon>Enterobacteriaceae</taxon>
        <taxon>Klebsiella/Raoultella group</taxon>
        <taxon>Klebsiella</taxon>
        <taxon>Klebsiella pneumoniae complex</taxon>
    </lineage>
</organism>
<dbReference type="EMBL" id="NCMJ01000043">
    <property type="protein sequence ID" value="PLE28293.1"/>
    <property type="molecule type" value="Genomic_DNA"/>
</dbReference>
<reference evidence="1 2" key="1">
    <citation type="journal article" date="2017" name="J. Infect. Dis.">
        <title>An Analysis of the Epidemic of Klebsiella pneumoniae Carbapenemase-Producing K. pneumoniae: Convergence of Two Evolutionary Mechanisms Creates the Perfect Storm.</title>
        <authorList>
            <person name="Rojas L.J."/>
            <person name="Weinstock G.M."/>
            <person name="De La Cadena E."/>
            <person name="Diaz L."/>
            <person name="Rios R."/>
            <person name="Hanson B.M."/>
            <person name="Brown J.S."/>
            <person name="Vats P."/>
            <person name="Phillips D.S."/>
            <person name="Nguyen H."/>
            <person name="Hujer K.M."/>
            <person name="Correa A."/>
            <person name="Adams M.D."/>
            <person name="Perez F."/>
            <person name="Sodergren E."/>
            <person name="Narechania A."/>
            <person name="Planet P.J."/>
            <person name="Villegas M.V."/>
            <person name="Bonomo R.A."/>
            <person name="Arias C.A."/>
        </authorList>
    </citation>
    <scope>NUCLEOTIDE SEQUENCE [LARGE SCALE GENOMIC DNA]</scope>
    <source>
        <strain evidence="1 2">COL-Kpn30</strain>
    </source>
</reference>
<sequence>SRAMRTSAARGQVDQIIEQALEDGVIERHEAEEIMVHHRRHLAAREEEIAAIITLFARKKK</sequence>
<accession>A0A9Q6A2G6</accession>
<feature type="non-terminal residue" evidence="1">
    <location>
        <position position="1"/>
    </location>
</feature>
<comment type="caution">
    <text evidence="1">The sequence shown here is derived from an EMBL/GenBank/DDBJ whole genome shotgun (WGS) entry which is preliminary data.</text>
</comment>
<dbReference type="AlphaFoldDB" id="A0A9Q6A2G6"/>
<evidence type="ECO:0000313" key="1">
    <source>
        <dbReference type="EMBL" id="PLE28293.1"/>
    </source>
</evidence>
<dbReference type="Proteomes" id="UP000234439">
    <property type="component" value="Unassembled WGS sequence"/>
</dbReference>
<name>A0A9Q6A2G6_KLEPN</name>
<proteinExistence type="predicted"/>